<sequence>MAALTPELRSTVAGYLKRAQEGTLVQSVNALHDFLLGQKLAWNLKLSPELVGVHPENRDGLGISASHVQELITNIASIGFSTAESRAVCLEVPADSRGDMCREFNRRLSAEANEKLAPVNPTMLKYASIVGSHANQAARCFVHGVCHEDPKVTIEGRLSMEKLAMVVFPEYVALAQSAGNAAGQIASGEGELQLARKVNQAIEGFLTRTGKDTVSYADTAPGILRSKPPSGSSLPGIFTFVLRYGGGAGSDSFLAKTEKHIRAHGTASRSQGPEFWSALSTEIKGSSNQRVLWRHMLLKLAFCGPEKILNLGDIKRGLAGKDILPKAEQAEKLAVRMHQLLHADARLTGEVAAATLSEVEMEMAAVIFQKKKFTTRASPEQ</sequence>
<keyword evidence="2" id="KW-1185">Reference proteome</keyword>
<evidence type="ECO:0000313" key="1">
    <source>
        <dbReference type="EMBL" id="OLP74967.1"/>
    </source>
</evidence>
<proteinExistence type="predicted"/>
<protein>
    <submittedName>
        <fullName evidence="1">Uncharacterized protein</fullName>
    </submittedName>
</protein>
<feature type="non-terminal residue" evidence="1">
    <location>
        <position position="381"/>
    </location>
</feature>
<name>A0A1Q9BWA2_SYMMI</name>
<evidence type="ECO:0000313" key="2">
    <source>
        <dbReference type="Proteomes" id="UP000186817"/>
    </source>
</evidence>
<dbReference type="OrthoDB" id="414233at2759"/>
<accession>A0A1Q9BWA2</accession>
<dbReference type="OMA" id="IMVETRQ"/>
<reference evidence="1 2" key="1">
    <citation type="submission" date="2016-02" db="EMBL/GenBank/DDBJ databases">
        <title>Genome analysis of coral dinoflagellate symbionts highlights evolutionary adaptations to a symbiotic lifestyle.</title>
        <authorList>
            <person name="Aranda M."/>
            <person name="Li Y."/>
            <person name="Liew Y.J."/>
            <person name="Baumgarten S."/>
            <person name="Simakov O."/>
            <person name="Wilson M."/>
            <person name="Piel J."/>
            <person name="Ashoor H."/>
            <person name="Bougouffa S."/>
            <person name="Bajic V.B."/>
            <person name="Ryu T."/>
            <person name="Ravasi T."/>
            <person name="Bayer T."/>
            <person name="Micklem G."/>
            <person name="Kim H."/>
            <person name="Bhak J."/>
            <person name="Lajeunesse T.C."/>
            <person name="Voolstra C.R."/>
        </authorList>
    </citation>
    <scope>NUCLEOTIDE SEQUENCE [LARGE SCALE GENOMIC DNA]</scope>
    <source>
        <strain evidence="1 2">CCMP2467</strain>
    </source>
</reference>
<dbReference type="EMBL" id="LSRX01002965">
    <property type="protein sequence ID" value="OLP74967.1"/>
    <property type="molecule type" value="Genomic_DNA"/>
</dbReference>
<comment type="caution">
    <text evidence="1">The sequence shown here is derived from an EMBL/GenBank/DDBJ whole genome shotgun (WGS) entry which is preliminary data.</text>
</comment>
<organism evidence="1 2">
    <name type="scientific">Symbiodinium microadriaticum</name>
    <name type="common">Dinoflagellate</name>
    <name type="synonym">Zooxanthella microadriatica</name>
    <dbReference type="NCBI Taxonomy" id="2951"/>
    <lineage>
        <taxon>Eukaryota</taxon>
        <taxon>Sar</taxon>
        <taxon>Alveolata</taxon>
        <taxon>Dinophyceae</taxon>
        <taxon>Suessiales</taxon>
        <taxon>Symbiodiniaceae</taxon>
        <taxon>Symbiodinium</taxon>
    </lineage>
</organism>
<dbReference type="Proteomes" id="UP000186817">
    <property type="component" value="Unassembled WGS sequence"/>
</dbReference>
<gene>
    <name evidence="1" type="ORF">AK812_SmicGene45332</name>
</gene>
<dbReference type="AlphaFoldDB" id="A0A1Q9BWA2"/>